<feature type="disulfide bond" evidence="15">
    <location>
        <begin position="41"/>
        <end position="48"/>
    </location>
</feature>
<proteinExistence type="inferred from homology"/>
<feature type="transmembrane region" description="Helical" evidence="17">
    <location>
        <begin position="158"/>
        <end position="179"/>
    </location>
</feature>
<organism evidence="20 21">
    <name type="scientific">Sodiomyces alkalinus (strain CBS 110278 / VKM F-3762 / F11)</name>
    <name type="common">Alkaliphilic filamentous fungus</name>
    <dbReference type="NCBI Taxonomy" id="1314773"/>
    <lineage>
        <taxon>Eukaryota</taxon>
        <taxon>Fungi</taxon>
        <taxon>Dikarya</taxon>
        <taxon>Ascomycota</taxon>
        <taxon>Pezizomycotina</taxon>
        <taxon>Sordariomycetes</taxon>
        <taxon>Hypocreomycetidae</taxon>
        <taxon>Glomerellales</taxon>
        <taxon>Plectosphaerellaceae</taxon>
        <taxon>Sodiomyces</taxon>
    </lineage>
</organism>
<keyword evidence="9 18" id="KW-0732">Signal</keyword>
<keyword evidence="17" id="KW-1133">Transmembrane helix</keyword>
<evidence type="ECO:0000256" key="18">
    <source>
        <dbReference type="SAM" id="SignalP"/>
    </source>
</evidence>
<evidence type="ECO:0000256" key="4">
    <source>
        <dbReference type="ARBA" id="ARBA00022475"/>
    </source>
</evidence>
<dbReference type="EMBL" id="ML119066">
    <property type="protein sequence ID" value="ROT34713.1"/>
    <property type="molecule type" value="Genomic_DNA"/>
</dbReference>
<evidence type="ECO:0000256" key="15">
    <source>
        <dbReference type="PROSITE-ProRule" id="PRU01356"/>
    </source>
</evidence>
<keyword evidence="7" id="KW-0336">GPI-anchor</keyword>
<feature type="chain" id="PRO_5018084888" description="CFEM domain-containing protein" evidence="18">
    <location>
        <begin position="19"/>
        <end position="181"/>
    </location>
</feature>
<sequence>MQFGYGLVLAAIVLPAVAQESFDYPRCSVSCLRETLPEIGCSLPDIACQCGPARQDALRLLIRPCLEDACDAEARSRLWTVMNETCASYFATSTRPVSWPTETVSSEPGSSADGLGTPVVGGSSVVASEPPTAATEAPEETAWDDDVGDDGDHDDESAAAATSIALAVTAIALFMGVAMGL</sequence>
<comment type="subcellular location">
    <subcellularLocation>
        <location evidence="1">Cell membrane</location>
        <topology evidence="1">Lipid-anchor</topology>
        <topology evidence="1">GPI-anchor</topology>
    </subcellularLocation>
    <subcellularLocation>
        <location evidence="2">Secreted</location>
    </subcellularLocation>
</comment>
<dbReference type="GO" id="GO:0098552">
    <property type="term" value="C:side of membrane"/>
    <property type="evidence" value="ECO:0007669"/>
    <property type="project" value="UniProtKB-KW"/>
</dbReference>
<feature type="compositionally biased region" description="Acidic residues" evidence="16">
    <location>
        <begin position="137"/>
        <end position="156"/>
    </location>
</feature>
<dbReference type="InterPro" id="IPR008427">
    <property type="entry name" value="Extracellular_membr_CFEM_dom"/>
</dbReference>
<dbReference type="STRING" id="1314773.A0A3N2PJL7"/>
<evidence type="ECO:0000256" key="6">
    <source>
        <dbReference type="ARBA" id="ARBA00022617"/>
    </source>
</evidence>
<protein>
    <recommendedName>
        <fullName evidence="19">CFEM domain-containing protein</fullName>
    </recommendedName>
</protein>
<feature type="binding site" description="axial binding residue" evidence="15">
    <location>
        <position position="45"/>
    </location>
    <ligand>
        <name>heme</name>
        <dbReference type="ChEBI" id="CHEBI:30413"/>
    </ligand>
    <ligandPart>
        <name>Fe</name>
        <dbReference type="ChEBI" id="CHEBI:18248"/>
    </ligandPart>
</feature>
<dbReference type="GO" id="GO:0005576">
    <property type="term" value="C:extracellular region"/>
    <property type="evidence" value="ECO:0007669"/>
    <property type="project" value="UniProtKB-SubCell"/>
</dbReference>
<dbReference type="AlphaFoldDB" id="A0A3N2PJL7"/>
<evidence type="ECO:0000256" key="7">
    <source>
        <dbReference type="ARBA" id="ARBA00022622"/>
    </source>
</evidence>
<reference evidence="20 21" key="1">
    <citation type="journal article" date="2018" name="Mol. Ecol.">
        <title>The obligate alkalophilic soda-lake fungus Sodiomyces alkalinus has shifted to a protein diet.</title>
        <authorList>
            <person name="Grum-Grzhimaylo A.A."/>
            <person name="Falkoski D.L."/>
            <person name="van den Heuvel J."/>
            <person name="Valero-Jimenez C.A."/>
            <person name="Min B."/>
            <person name="Choi I.G."/>
            <person name="Lipzen A."/>
            <person name="Daum C.G."/>
            <person name="Aanen D.K."/>
            <person name="Tsang A."/>
            <person name="Henrissat B."/>
            <person name="Bilanenko E.N."/>
            <person name="de Vries R.P."/>
            <person name="van Kan J.A.L."/>
            <person name="Grigoriev I.V."/>
            <person name="Debets A.J.M."/>
        </authorList>
    </citation>
    <scope>NUCLEOTIDE SEQUENCE [LARGE SCALE GENOMIC DNA]</scope>
    <source>
        <strain evidence="20 21">F11</strain>
    </source>
</reference>
<keyword evidence="17" id="KW-0812">Transmembrane</keyword>
<dbReference type="GO" id="GO:0046872">
    <property type="term" value="F:metal ion binding"/>
    <property type="evidence" value="ECO:0007669"/>
    <property type="project" value="UniProtKB-UniRule"/>
</dbReference>
<evidence type="ECO:0000256" key="14">
    <source>
        <dbReference type="ARBA" id="ARBA00023288"/>
    </source>
</evidence>
<evidence type="ECO:0000259" key="19">
    <source>
        <dbReference type="PROSITE" id="PS52012"/>
    </source>
</evidence>
<keyword evidence="11 17" id="KW-0472">Membrane</keyword>
<evidence type="ECO:0000256" key="2">
    <source>
        <dbReference type="ARBA" id="ARBA00004613"/>
    </source>
</evidence>
<feature type="domain" description="CFEM" evidence="19">
    <location>
        <begin position="1"/>
        <end position="115"/>
    </location>
</feature>
<dbReference type="OrthoDB" id="3559948at2759"/>
<keyword evidence="5" id="KW-0964">Secreted</keyword>
<name>A0A3N2PJL7_SODAK</name>
<dbReference type="RefSeq" id="XP_028462519.1">
    <property type="nucleotide sequence ID" value="XM_028615735.1"/>
</dbReference>
<evidence type="ECO:0000313" key="21">
    <source>
        <dbReference type="Proteomes" id="UP000272025"/>
    </source>
</evidence>
<evidence type="ECO:0000256" key="8">
    <source>
        <dbReference type="ARBA" id="ARBA00022723"/>
    </source>
</evidence>
<accession>A0A3N2PJL7</accession>
<evidence type="ECO:0000256" key="16">
    <source>
        <dbReference type="SAM" id="MobiDB-lite"/>
    </source>
</evidence>
<keyword evidence="14" id="KW-0449">Lipoprotein</keyword>
<dbReference type="GeneID" id="39584212"/>
<evidence type="ECO:0000256" key="12">
    <source>
        <dbReference type="ARBA" id="ARBA00023157"/>
    </source>
</evidence>
<dbReference type="Pfam" id="PF05730">
    <property type="entry name" value="CFEM"/>
    <property type="match status" value="1"/>
</dbReference>
<dbReference type="GO" id="GO:0005886">
    <property type="term" value="C:plasma membrane"/>
    <property type="evidence" value="ECO:0007669"/>
    <property type="project" value="UniProtKB-SubCell"/>
</dbReference>
<feature type="region of interest" description="Disordered" evidence="16">
    <location>
        <begin position="98"/>
        <end position="156"/>
    </location>
</feature>
<gene>
    <name evidence="20" type="ORF">SODALDRAFT_83760</name>
</gene>
<keyword evidence="6 15" id="KW-0349">Heme</keyword>
<evidence type="ECO:0000256" key="10">
    <source>
        <dbReference type="ARBA" id="ARBA00023004"/>
    </source>
</evidence>
<dbReference type="PANTHER" id="PTHR37928:SF2">
    <property type="entry name" value="GPI ANCHORED CFEM DOMAIN PROTEIN (AFU_ORTHOLOGUE AFUA_6G10580)"/>
    <property type="match status" value="1"/>
</dbReference>
<keyword evidence="8 15" id="KW-0479">Metal-binding</keyword>
<evidence type="ECO:0000256" key="9">
    <source>
        <dbReference type="ARBA" id="ARBA00022729"/>
    </source>
</evidence>
<comment type="caution">
    <text evidence="15">Lacks conserved residue(s) required for the propagation of feature annotation.</text>
</comment>
<evidence type="ECO:0000256" key="17">
    <source>
        <dbReference type="SAM" id="Phobius"/>
    </source>
</evidence>
<evidence type="ECO:0000313" key="20">
    <source>
        <dbReference type="EMBL" id="ROT34713.1"/>
    </source>
</evidence>
<dbReference type="InterPro" id="IPR051735">
    <property type="entry name" value="CFEM_domain"/>
</dbReference>
<keyword evidence="12 15" id="KW-1015">Disulfide bond</keyword>
<evidence type="ECO:0000256" key="1">
    <source>
        <dbReference type="ARBA" id="ARBA00004609"/>
    </source>
</evidence>
<keyword evidence="10 15" id="KW-0408">Iron</keyword>
<dbReference type="PANTHER" id="PTHR37928">
    <property type="entry name" value="CFEM DOMAIN PROTEIN (AFU_ORTHOLOGUE AFUA_6G14090)"/>
    <property type="match status" value="1"/>
</dbReference>
<evidence type="ECO:0000256" key="11">
    <source>
        <dbReference type="ARBA" id="ARBA00023136"/>
    </source>
</evidence>
<evidence type="ECO:0000256" key="5">
    <source>
        <dbReference type="ARBA" id="ARBA00022525"/>
    </source>
</evidence>
<comment type="similarity">
    <text evidence="3">Belongs to the RBT5 family.</text>
</comment>
<feature type="signal peptide" evidence="18">
    <location>
        <begin position="1"/>
        <end position="18"/>
    </location>
</feature>
<evidence type="ECO:0000256" key="13">
    <source>
        <dbReference type="ARBA" id="ARBA00023180"/>
    </source>
</evidence>
<keyword evidence="21" id="KW-1185">Reference proteome</keyword>
<evidence type="ECO:0000256" key="3">
    <source>
        <dbReference type="ARBA" id="ARBA00010031"/>
    </source>
</evidence>
<keyword evidence="13" id="KW-0325">Glycoprotein</keyword>
<dbReference type="Proteomes" id="UP000272025">
    <property type="component" value="Unassembled WGS sequence"/>
</dbReference>
<feature type="compositionally biased region" description="Polar residues" evidence="16">
    <location>
        <begin position="98"/>
        <end position="109"/>
    </location>
</feature>
<dbReference type="PROSITE" id="PS52012">
    <property type="entry name" value="CFEM"/>
    <property type="match status" value="1"/>
</dbReference>
<keyword evidence="4" id="KW-1003">Cell membrane</keyword>